<dbReference type="Pfam" id="PF13967">
    <property type="entry name" value="RSN1_TM"/>
    <property type="match status" value="1"/>
</dbReference>
<dbReference type="AlphaFoldDB" id="A0A7H9HSE3"/>
<gene>
    <name evidence="13" type="ORF">HG537_0D02810</name>
</gene>
<dbReference type="GO" id="GO:0005227">
    <property type="term" value="F:calcium-activated cation channel activity"/>
    <property type="evidence" value="ECO:0007669"/>
    <property type="project" value="InterPro"/>
</dbReference>
<feature type="compositionally biased region" description="Polar residues" evidence="7">
    <location>
        <begin position="797"/>
        <end position="815"/>
    </location>
</feature>
<feature type="transmembrane region" description="Helical" evidence="8">
    <location>
        <begin position="390"/>
        <end position="416"/>
    </location>
</feature>
<feature type="transmembrane region" description="Helical" evidence="8">
    <location>
        <begin position="607"/>
        <end position="627"/>
    </location>
</feature>
<feature type="compositionally biased region" description="Polar residues" evidence="7">
    <location>
        <begin position="760"/>
        <end position="779"/>
    </location>
</feature>
<sequence length="987" mass="111784">MSDPSQASSSTSAFVSTLIFSVIVGGIFLLVFVLLRQRKRRVYEPRSLTDIQTISEEQRVERVPDGWFSWIPYLVNRSHSYLMQHAGVDGYFFLRFVGIVASVSMVTCFLLFPILLPVNATNGRGYSGFELLSFANVTNKNRFYAHVFLSWIFFGLVIYVIYKELYYYVVVRHAVQTTPLYDGLLSSRTVIMTELSDLFSHPGELERRFPEATKILFALDQKQLQEYCKDRRQTVAKYENTLNKILNKAVGMNLKAAKKGKLDKLYHNGSEAQDSLETYVHTNKRPTQRLGKVKLPYFSKKVDVIHYSQDHIAELNEKIHDEQRDWDQKAINPTVFMEFETQLDAQRCFQSLESVMGKSAFGKRFIGVAPEDVDWNNVSFTKNKRRSKRAVANTLLTLMIIYWAIPVAVVGCISNVNFLAQKVFFLHWINNIPSVILGLVTGVVPALALSILMSLVPPFIKKLGKMSGCMTVQEADLYCQSWYYAFLVIQVFLVTTATSSASATVEAIINDPSSAMTLLANNLPKASNFYIAYFLIQGLTMPPFALAQIINLILSQFLGKILDKTPRQKWNRYNTLGKPDWGVVYPTVQILVCIWICYAIIAPLVLVFSTVTLCALYLADVYSYNFVQGFSTDNRGRNYPRALFQIFVALYLAEICLLGLFIMAKSWGPLVLEVVIMVVTVLAHLYFKRKFIPLFDAIPLSAIRLARGEEGYTYPSDLGLNEIKTIAEDAKSSSDNDETSGALRPATSAELKRAHLLNTVEGNNNEANEIPEGSNSDKPTTAFEEHRRNSSQSSSSVGIGNSNTAAITPSKNESTFVPDENFHKLSYKDLENKPQEPREPYTNVHGALLENTDVAKVYADPQAVVTDAKSFPPNINRTTSLKQRFINFFSPSKNYPFETVRMRLPLIFNTTIQYDEQFIDTAYSDPCVHEKDPIVWICQDHMGLSKQLIAEARSKDVVVSDEFTKYDEKGKSMYLFNPPDYEYKAKR</sequence>
<dbReference type="PANTHER" id="PTHR13018">
    <property type="entry name" value="PROBABLE MEMBRANE PROTEIN DUF221-RELATED"/>
    <property type="match status" value="1"/>
</dbReference>
<dbReference type="InterPro" id="IPR032880">
    <property type="entry name" value="CSC1/OSCA1-like_N"/>
</dbReference>
<evidence type="ECO:0000256" key="3">
    <source>
        <dbReference type="ARBA" id="ARBA00022448"/>
    </source>
</evidence>
<feature type="domain" description="CSC1/OSCA1-like 7TM region" evidence="9">
    <location>
        <begin position="388"/>
        <end position="661"/>
    </location>
</feature>
<keyword evidence="5 8" id="KW-1133">Transmembrane helix</keyword>
<dbReference type="Pfam" id="PF02714">
    <property type="entry name" value="RSN1_7TM"/>
    <property type="match status" value="1"/>
</dbReference>
<evidence type="ECO:0000256" key="2">
    <source>
        <dbReference type="ARBA" id="ARBA00007779"/>
    </source>
</evidence>
<dbReference type="GO" id="GO:0005886">
    <property type="term" value="C:plasma membrane"/>
    <property type="evidence" value="ECO:0007669"/>
    <property type="project" value="TreeGrafter"/>
</dbReference>
<evidence type="ECO:0000259" key="9">
    <source>
        <dbReference type="Pfam" id="PF02714"/>
    </source>
</evidence>
<feature type="transmembrane region" description="Helical" evidence="8">
    <location>
        <begin position="529"/>
        <end position="562"/>
    </location>
</feature>
<feature type="transmembrane region" description="Helical" evidence="8">
    <location>
        <begin position="639"/>
        <end position="664"/>
    </location>
</feature>
<feature type="transmembrane region" description="Helical" evidence="8">
    <location>
        <begin position="670"/>
        <end position="687"/>
    </location>
</feature>
<proteinExistence type="inferred from homology"/>
<feature type="domain" description="CSC1/OSCA1-like cytosolic" evidence="12">
    <location>
        <begin position="188"/>
        <end position="377"/>
    </location>
</feature>
<name>A0A7H9HSE3_9SACH</name>
<keyword evidence="3" id="KW-0813">Transport</keyword>
<evidence type="ECO:0000259" key="11">
    <source>
        <dbReference type="Pfam" id="PF13967"/>
    </source>
</evidence>
<dbReference type="Proteomes" id="UP000510647">
    <property type="component" value="Chromosome 4"/>
</dbReference>
<evidence type="ECO:0000313" key="13">
    <source>
        <dbReference type="EMBL" id="QLQ80280.1"/>
    </source>
</evidence>
<evidence type="ECO:0000259" key="10">
    <source>
        <dbReference type="Pfam" id="PF12621"/>
    </source>
</evidence>
<feature type="transmembrane region" description="Helical" evidence="8">
    <location>
        <begin position="92"/>
        <end position="116"/>
    </location>
</feature>
<evidence type="ECO:0000259" key="12">
    <source>
        <dbReference type="Pfam" id="PF14703"/>
    </source>
</evidence>
<feature type="domain" description="CSC1/OSCA1-like N-terminal transmembrane" evidence="11">
    <location>
        <begin position="13"/>
        <end position="164"/>
    </location>
</feature>
<protein>
    <recommendedName>
        <fullName evidence="15">DUF221-domain-containing protein</fullName>
    </recommendedName>
</protein>
<dbReference type="OrthoDB" id="1076608at2759"/>
<dbReference type="InterPro" id="IPR022257">
    <property type="entry name" value="PHM7_ext"/>
</dbReference>
<evidence type="ECO:0000256" key="4">
    <source>
        <dbReference type="ARBA" id="ARBA00022692"/>
    </source>
</evidence>
<dbReference type="PANTHER" id="PTHR13018:SF139">
    <property type="entry name" value="PHOSPHATE METABOLISM PROTEIN 7"/>
    <property type="match status" value="1"/>
</dbReference>
<keyword evidence="6 8" id="KW-0472">Membrane</keyword>
<dbReference type="InterPro" id="IPR027815">
    <property type="entry name" value="CSC1/OSCA1-like_cyt"/>
</dbReference>
<dbReference type="InterPro" id="IPR045122">
    <property type="entry name" value="Csc1-like"/>
</dbReference>
<dbReference type="Pfam" id="PF14703">
    <property type="entry name" value="PHM7_cyt"/>
    <property type="match status" value="1"/>
</dbReference>
<keyword evidence="4 8" id="KW-0812">Transmembrane</keyword>
<feature type="domain" description="10TM putative phosphate transporter extracellular tail" evidence="10">
    <location>
        <begin position="888"/>
        <end position="980"/>
    </location>
</feature>
<keyword evidence="14" id="KW-1185">Reference proteome</keyword>
<evidence type="ECO:0000256" key="1">
    <source>
        <dbReference type="ARBA" id="ARBA00004141"/>
    </source>
</evidence>
<evidence type="ECO:0008006" key="15">
    <source>
        <dbReference type="Google" id="ProtNLM"/>
    </source>
</evidence>
<reference evidence="13 14" key="1">
    <citation type="submission" date="2020-06" db="EMBL/GenBank/DDBJ databases">
        <title>The yeast mating-type switching endonuclease HO is a domesticated member of an unorthodox homing genetic element family.</title>
        <authorList>
            <person name="Coughlan A.Y."/>
            <person name="Lombardi L."/>
            <person name="Braun-Galleani S."/>
            <person name="Martos A.R."/>
            <person name="Galeote V."/>
            <person name="Bigey F."/>
            <person name="Dequin S."/>
            <person name="Byrne K.P."/>
            <person name="Wolfe K.H."/>
        </authorList>
    </citation>
    <scope>NUCLEOTIDE SEQUENCE [LARGE SCALE GENOMIC DNA]</scope>
    <source>
        <strain evidence="13 14">CBS2947</strain>
    </source>
</reference>
<evidence type="ECO:0000256" key="8">
    <source>
        <dbReference type="SAM" id="Phobius"/>
    </source>
</evidence>
<dbReference type="Pfam" id="PF12621">
    <property type="entry name" value="PHM7_ext"/>
    <property type="match status" value="1"/>
</dbReference>
<feature type="region of interest" description="Disordered" evidence="7">
    <location>
        <begin position="759"/>
        <end position="818"/>
    </location>
</feature>
<evidence type="ECO:0000313" key="14">
    <source>
        <dbReference type="Proteomes" id="UP000510647"/>
    </source>
</evidence>
<accession>A0A7H9HSE3</accession>
<comment type="similarity">
    <text evidence="2">Belongs to the CSC1 (TC 1.A.17) family.</text>
</comment>
<feature type="transmembrane region" description="Helical" evidence="8">
    <location>
        <begin position="12"/>
        <end position="35"/>
    </location>
</feature>
<feature type="transmembrane region" description="Helical" evidence="8">
    <location>
        <begin position="481"/>
        <end position="509"/>
    </location>
</feature>
<dbReference type="InterPro" id="IPR003864">
    <property type="entry name" value="CSC1/OSCA1-like_7TM"/>
</dbReference>
<organism evidence="13 14">
    <name type="scientific">Torulaspora globosa</name>
    <dbReference type="NCBI Taxonomy" id="48254"/>
    <lineage>
        <taxon>Eukaryota</taxon>
        <taxon>Fungi</taxon>
        <taxon>Dikarya</taxon>
        <taxon>Ascomycota</taxon>
        <taxon>Saccharomycotina</taxon>
        <taxon>Saccharomycetes</taxon>
        <taxon>Saccharomycetales</taxon>
        <taxon>Saccharomycetaceae</taxon>
        <taxon>Torulaspora</taxon>
    </lineage>
</organism>
<feature type="transmembrane region" description="Helical" evidence="8">
    <location>
        <begin position="143"/>
        <end position="162"/>
    </location>
</feature>
<feature type="transmembrane region" description="Helical" evidence="8">
    <location>
        <begin position="436"/>
        <end position="460"/>
    </location>
</feature>
<evidence type="ECO:0000256" key="5">
    <source>
        <dbReference type="ARBA" id="ARBA00022989"/>
    </source>
</evidence>
<comment type="subcellular location">
    <subcellularLocation>
        <location evidence="1">Membrane</location>
        <topology evidence="1">Multi-pass membrane protein</topology>
    </subcellularLocation>
</comment>
<dbReference type="EMBL" id="CP059270">
    <property type="protein sequence ID" value="QLQ80280.1"/>
    <property type="molecule type" value="Genomic_DNA"/>
</dbReference>
<evidence type="ECO:0000256" key="7">
    <source>
        <dbReference type="SAM" id="MobiDB-lite"/>
    </source>
</evidence>
<evidence type="ECO:0000256" key="6">
    <source>
        <dbReference type="ARBA" id="ARBA00023136"/>
    </source>
</evidence>